<dbReference type="EMBL" id="JAVSOO010000031">
    <property type="protein sequence ID" value="MDT4287378.1"/>
    <property type="molecule type" value="Genomic_DNA"/>
</dbReference>
<dbReference type="EMBL" id="LORN02000015">
    <property type="protein sequence ID" value="PNN20214.1"/>
    <property type="molecule type" value="Genomic_DNA"/>
</dbReference>
<dbReference type="Proteomes" id="UP001269271">
    <property type="component" value="Unassembled WGS sequence"/>
</dbReference>
<dbReference type="Proteomes" id="UP000053523">
    <property type="component" value="Unassembled WGS sequence"/>
</dbReference>
<evidence type="ECO:0000313" key="1">
    <source>
        <dbReference type="EMBL" id="MDT4287378.1"/>
    </source>
</evidence>
<name>A0A2J9WZJ8_STAHA</name>
<proteinExistence type="predicted"/>
<evidence type="ECO:0000313" key="3">
    <source>
        <dbReference type="Proteomes" id="UP000053523"/>
    </source>
</evidence>
<gene>
    <name evidence="2" type="ORF">AL503_005165</name>
    <name evidence="1" type="ORF">RO950_10340</name>
</gene>
<dbReference type="RefSeq" id="WP_037552412.1">
    <property type="nucleotide sequence ID" value="NZ_CAJCGD010000005.1"/>
</dbReference>
<protein>
    <submittedName>
        <fullName evidence="2">Uncharacterized protein</fullName>
    </submittedName>
</protein>
<evidence type="ECO:0000313" key="4">
    <source>
        <dbReference type="Proteomes" id="UP001269271"/>
    </source>
</evidence>
<sequence length="72" mass="8137">MFVDSIVVLDGDSNGVGKIYSKIERLKLNKITYGIIPNSDVFIMRNRQLGEHSQIKAKIIGQNLEFQTKLTV</sequence>
<reference evidence="1 4" key="2">
    <citation type="submission" date="2023-08" db="EMBL/GenBank/DDBJ databases">
        <title>Genomic surveillance of Staphylococcus haemolyticus neonatal outbreak in southern France.</title>
        <authorList>
            <person name="Magnan C."/>
            <person name="Morsli M."/>
            <person name="Thiery B."/>
            <person name="Salipante F."/>
            <person name="Attar J."/>
            <person name="Massimo D.M."/>
            <person name="Ory J."/>
            <person name="Pantel A."/>
            <person name="Lavigne J.-P."/>
        </authorList>
    </citation>
    <scope>NUCLEOTIDE SEQUENCE [LARGE SCALE GENOMIC DNA]</scope>
    <source>
        <strain evidence="1 4">NSH026</strain>
    </source>
</reference>
<accession>A0A2J9WZJ8</accession>
<reference evidence="2 3" key="1">
    <citation type="submission" date="2017-12" db="EMBL/GenBank/DDBJ databases">
        <title>FDA dAtabase for Regulatory Grade micrObial Sequences (FDA-ARGOS): Supporting development and validation of Infectious Disease Dx tests.</title>
        <authorList>
            <person name="Hoffmann M."/>
            <person name="Allard M."/>
            <person name="Evans P."/>
            <person name="Brown E."/>
            <person name="Tallon L."/>
            <person name="Sadzewicz L."/>
            <person name="Sengamalay N."/>
            <person name="Ott S."/>
            <person name="Godinez A."/>
            <person name="Nagaraj S."/>
            <person name="Vavikolanu K."/>
            <person name="Aluvathingal J."/>
            <person name="Nadendla S."/>
            <person name="Sichtig H."/>
        </authorList>
    </citation>
    <scope>NUCLEOTIDE SEQUENCE [LARGE SCALE GENOMIC DNA]</scope>
    <source>
        <strain evidence="2 3">FDAARGOS_148</strain>
    </source>
</reference>
<organism evidence="2 3">
    <name type="scientific">Staphylococcus haemolyticus</name>
    <dbReference type="NCBI Taxonomy" id="1283"/>
    <lineage>
        <taxon>Bacteria</taxon>
        <taxon>Bacillati</taxon>
        <taxon>Bacillota</taxon>
        <taxon>Bacilli</taxon>
        <taxon>Bacillales</taxon>
        <taxon>Staphylococcaceae</taxon>
        <taxon>Staphylococcus</taxon>
    </lineage>
</organism>
<keyword evidence="4" id="KW-1185">Reference proteome</keyword>
<dbReference type="AlphaFoldDB" id="A0A2J9WZJ8"/>
<evidence type="ECO:0000313" key="2">
    <source>
        <dbReference type="EMBL" id="PNN20214.1"/>
    </source>
</evidence>
<comment type="caution">
    <text evidence="2">The sequence shown here is derived from an EMBL/GenBank/DDBJ whole genome shotgun (WGS) entry which is preliminary data.</text>
</comment>